<gene>
    <name evidence="1" type="ORF">KIMC2_13620</name>
</gene>
<dbReference type="KEGG" id="xak:KIMC2_13620"/>
<organism evidence="1 2">
    <name type="scientific">Xylocopilactobacillus apis</name>
    <dbReference type="NCBI Taxonomy" id="2932183"/>
    <lineage>
        <taxon>Bacteria</taxon>
        <taxon>Bacillati</taxon>
        <taxon>Bacillota</taxon>
        <taxon>Bacilli</taxon>
        <taxon>Lactobacillales</taxon>
        <taxon>Lactobacillaceae</taxon>
        <taxon>Xylocopilactobacillus</taxon>
    </lineage>
</organism>
<sequence>MTKLICIDLDGTLLNDLLQITDYTKNVITEARNAGIKIVITSGRPLTGVYSIIDRLDLNSEDYVITYNGGLIQKVDGTTIQQFSLPYSSVLEIDLFNRNLGTYVEFQTESSAYTTWHQINWHGSFENYMTRLPLYIKEHGKLPEDINYIKAMTNDDQKVLDQIEKKIPLSFYNKLTVIRSSRHNIEYLNKQSSKGNAMAALAKKLNIEIEETMAIGDQLNDLSMINQAGIGVAMGNAISIIKQAAEVETNDNNHDGVAHAIEKYGLHR</sequence>
<dbReference type="SFLD" id="SFLDG01140">
    <property type="entry name" value="C2.B:_Phosphomannomutase_and_P"/>
    <property type="match status" value="1"/>
</dbReference>
<dbReference type="InterPro" id="IPR000150">
    <property type="entry name" value="Cof"/>
</dbReference>
<dbReference type="NCBIfam" id="TIGR01484">
    <property type="entry name" value="HAD-SF-IIB"/>
    <property type="match status" value="1"/>
</dbReference>
<accession>A0AAU9D5V1</accession>
<dbReference type="PANTHER" id="PTHR10000">
    <property type="entry name" value="PHOSPHOSERINE PHOSPHATASE"/>
    <property type="match status" value="1"/>
</dbReference>
<dbReference type="EMBL" id="AP026801">
    <property type="protein sequence ID" value="BDR56800.1"/>
    <property type="molecule type" value="Genomic_DNA"/>
</dbReference>
<dbReference type="SFLD" id="SFLDS00003">
    <property type="entry name" value="Haloacid_Dehalogenase"/>
    <property type="match status" value="1"/>
</dbReference>
<protein>
    <submittedName>
        <fullName evidence="1">Sugar phosphate phosphatase</fullName>
    </submittedName>
</protein>
<evidence type="ECO:0000313" key="2">
    <source>
        <dbReference type="Proteomes" id="UP001321804"/>
    </source>
</evidence>
<dbReference type="CDD" id="cd07516">
    <property type="entry name" value="HAD_Pase"/>
    <property type="match status" value="1"/>
</dbReference>
<evidence type="ECO:0000313" key="1">
    <source>
        <dbReference type="EMBL" id="BDR56800.1"/>
    </source>
</evidence>
<reference evidence="1 2" key="1">
    <citation type="journal article" date="2023" name="Microbiol. Spectr.">
        <title>Symbiosis of Carpenter Bees with Uncharacterized Lactic Acid Bacteria Showing NAD Auxotrophy.</title>
        <authorList>
            <person name="Kawasaki S."/>
            <person name="Ozawa K."/>
            <person name="Mori T."/>
            <person name="Yamamoto A."/>
            <person name="Ito M."/>
            <person name="Ohkuma M."/>
            <person name="Sakamoto M."/>
            <person name="Matsutani M."/>
        </authorList>
    </citation>
    <scope>NUCLEOTIDE SEQUENCE [LARGE SCALE GENOMIC DNA]</scope>
    <source>
        <strain evidence="1 2">KimC2</strain>
    </source>
</reference>
<dbReference type="Proteomes" id="UP001321804">
    <property type="component" value="Chromosome"/>
</dbReference>
<dbReference type="PANTHER" id="PTHR10000:SF8">
    <property type="entry name" value="HAD SUPERFAMILY HYDROLASE-LIKE, TYPE 3"/>
    <property type="match status" value="1"/>
</dbReference>
<dbReference type="SUPFAM" id="SSF56784">
    <property type="entry name" value="HAD-like"/>
    <property type="match status" value="1"/>
</dbReference>
<dbReference type="Gene3D" id="3.40.50.1000">
    <property type="entry name" value="HAD superfamily/HAD-like"/>
    <property type="match status" value="1"/>
</dbReference>
<dbReference type="GO" id="GO:0000287">
    <property type="term" value="F:magnesium ion binding"/>
    <property type="evidence" value="ECO:0007669"/>
    <property type="project" value="TreeGrafter"/>
</dbReference>
<dbReference type="PROSITE" id="PS01228">
    <property type="entry name" value="COF_1"/>
    <property type="match status" value="1"/>
</dbReference>
<dbReference type="InterPro" id="IPR023214">
    <property type="entry name" value="HAD_sf"/>
</dbReference>
<name>A0AAU9D5V1_9LACO</name>
<dbReference type="InterPro" id="IPR006379">
    <property type="entry name" value="HAD-SF_hydro_IIB"/>
</dbReference>
<dbReference type="SFLD" id="SFLDG01144">
    <property type="entry name" value="C2.B.4:_PGP_Like"/>
    <property type="match status" value="1"/>
</dbReference>
<dbReference type="GO" id="GO:0016791">
    <property type="term" value="F:phosphatase activity"/>
    <property type="evidence" value="ECO:0007669"/>
    <property type="project" value="TreeGrafter"/>
</dbReference>
<keyword evidence="2" id="KW-1185">Reference proteome</keyword>
<dbReference type="Gene3D" id="3.30.1240.10">
    <property type="match status" value="1"/>
</dbReference>
<dbReference type="RefSeq" id="WP_317695296.1">
    <property type="nucleotide sequence ID" value="NZ_AP026801.1"/>
</dbReference>
<dbReference type="AlphaFoldDB" id="A0AAU9D5V1"/>
<dbReference type="PROSITE" id="PS01229">
    <property type="entry name" value="COF_2"/>
    <property type="match status" value="1"/>
</dbReference>
<proteinExistence type="predicted"/>
<dbReference type="NCBIfam" id="TIGR00099">
    <property type="entry name" value="Cof-subfamily"/>
    <property type="match status" value="1"/>
</dbReference>
<dbReference type="GO" id="GO:0005829">
    <property type="term" value="C:cytosol"/>
    <property type="evidence" value="ECO:0007669"/>
    <property type="project" value="TreeGrafter"/>
</dbReference>
<dbReference type="InterPro" id="IPR036412">
    <property type="entry name" value="HAD-like_sf"/>
</dbReference>
<dbReference type="Pfam" id="PF08282">
    <property type="entry name" value="Hydrolase_3"/>
    <property type="match status" value="1"/>
</dbReference>